<evidence type="ECO:0000313" key="3">
    <source>
        <dbReference type="EMBL" id="VVA98748.1"/>
    </source>
</evidence>
<keyword evidence="2" id="KW-0732">Signal</keyword>
<dbReference type="Proteomes" id="UP000489600">
    <property type="component" value="Unassembled WGS sequence"/>
</dbReference>
<evidence type="ECO:0000256" key="2">
    <source>
        <dbReference type="SAM" id="SignalP"/>
    </source>
</evidence>
<proteinExistence type="predicted"/>
<reference evidence="3" key="1">
    <citation type="submission" date="2019-07" db="EMBL/GenBank/DDBJ databases">
        <authorList>
            <person name="Dittberner H."/>
        </authorList>
    </citation>
    <scope>NUCLEOTIDE SEQUENCE [LARGE SCALE GENOMIC DNA]</scope>
</reference>
<dbReference type="OrthoDB" id="1113718at2759"/>
<accession>A0A565BAT7</accession>
<organism evidence="3 4">
    <name type="scientific">Arabis nemorensis</name>
    <dbReference type="NCBI Taxonomy" id="586526"/>
    <lineage>
        <taxon>Eukaryota</taxon>
        <taxon>Viridiplantae</taxon>
        <taxon>Streptophyta</taxon>
        <taxon>Embryophyta</taxon>
        <taxon>Tracheophyta</taxon>
        <taxon>Spermatophyta</taxon>
        <taxon>Magnoliopsida</taxon>
        <taxon>eudicotyledons</taxon>
        <taxon>Gunneridae</taxon>
        <taxon>Pentapetalae</taxon>
        <taxon>rosids</taxon>
        <taxon>malvids</taxon>
        <taxon>Brassicales</taxon>
        <taxon>Brassicaceae</taxon>
        <taxon>Arabideae</taxon>
        <taxon>Arabis</taxon>
    </lineage>
</organism>
<name>A0A565BAT7_9BRAS</name>
<sequence length="140" mass="13287">MNAKKFGVLLLIGVVCANVGARQLEGVSKETKIGISIPKTVTSNALGAELSVDVGTYASALGYGDANAAAGPSGPSTGSSGRGSGYTSGYVSVDDPPGSSGSVARSYSGANGNGGANAAAGPNDATSNGSASGGARTISD</sequence>
<protein>
    <submittedName>
        <fullName evidence="3">Uncharacterized protein</fullName>
    </submittedName>
</protein>
<feature type="signal peptide" evidence="2">
    <location>
        <begin position="1"/>
        <end position="21"/>
    </location>
</feature>
<evidence type="ECO:0000256" key="1">
    <source>
        <dbReference type="SAM" id="MobiDB-lite"/>
    </source>
</evidence>
<dbReference type="AlphaFoldDB" id="A0A565BAT7"/>
<evidence type="ECO:0000313" key="4">
    <source>
        <dbReference type="Proteomes" id="UP000489600"/>
    </source>
</evidence>
<dbReference type="EMBL" id="CABITT030000003">
    <property type="protein sequence ID" value="VVA98748.1"/>
    <property type="molecule type" value="Genomic_DNA"/>
</dbReference>
<feature type="chain" id="PRO_5021806006" evidence="2">
    <location>
        <begin position="22"/>
        <end position="140"/>
    </location>
</feature>
<gene>
    <name evidence="3" type="ORF">ANE_LOCUS9193</name>
</gene>
<comment type="caution">
    <text evidence="3">The sequence shown here is derived from an EMBL/GenBank/DDBJ whole genome shotgun (WGS) entry which is preliminary data.</text>
</comment>
<keyword evidence="4" id="KW-1185">Reference proteome</keyword>
<feature type="region of interest" description="Disordered" evidence="1">
    <location>
        <begin position="68"/>
        <end position="140"/>
    </location>
</feature>